<organism evidence="1">
    <name type="scientific">Tetrahymena malaccensis</name>
    <dbReference type="NCBI Taxonomy" id="5901"/>
    <lineage>
        <taxon>Eukaryota</taxon>
        <taxon>Sar</taxon>
        <taxon>Alveolata</taxon>
        <taxon>Ciliophora</taxon>
        <taxon>Intramacronucleata</taxon>
        <taxon>Oligohymenophorea</taxon>
        <taxon>Hymenostomatida</taxon>
        <taxon>Tetrahymenina</taxon>
        <taxon>Tetrahymenidae</taxon>
        <taxon>Tetrahymena</taxon>
    </lineage>
</organism>
<protein>
    <submittedName>
        <fullName evidence="1">Ymf61</fullName>
    </submittedName>
</protein>
<gene>
    <name evidence="1" type="primary">ymf61</name>
</gene>
<dbReference type="AlphaFoldDB" id="Q09FA2"/>
<geneLocation type="mitochondrion" evidence="1"/>
<reference evidence="1" key="1">
    <citation type="journal article" date="2007" name="PLoS ONE">
        <title>Complete mitochondrial genome sequence of three tetrahymena species reveals mutation hot spots and accelerated nonsynonymous substitutions in Ymf genes.</title>
        <authorList>
            <person name="Moradian M.M."/>
            <person name="Beglaryan D."/>
            <person name="Skozylas J.M."/>
            <person name="Kerikorian V."/>
        </authorList>
    </citation>
    <scope>NUCLEOTIDE SEQUENCE</scope>
    <source>
        <strain evidence="1">MP75</strain>
    </source>
</reference>
<accession>Q09FA2</accession>
<dbReference type="EMBL" id="DQ927303">
    <property type="protein sequence ID" value="ABI51649.1"/>
    <property type="molecule type" value="Genomic_DNA"/>
</dbReference>
<dbReference type="RefSeq" id="YP_740740.1">
    <property type="nucleotide sequence ID" value="NC_008337.1"/>
</dbReference>
<sequence length="238" mass="29152">MVQKKFVFKKNSFYYEGYVWNHSLNIIHEIQLNFLDKNSNAIALRYSKTLNLMISLYRYLTLKKFDFIKIWYWYYLYYLKNIYFKNLINKNNNSTYEKPNIFIFNLKSKQIRLAILTSKNYVYNLTVGKILASLNIKEKSKKKSNKGERLFSEYLENFFKNKNNRFGLKKLIIIKLKYFRKGFKLHDSIFKILNKNFFILNNIYDFKIPNNFNKFKKIRSIKKRIKKKIIKDENLLNF</sequence>
<evidence type="ECO:0000313" key="1">
    <source>
        <dbReference type="EMBL" id="ABI51649.1"/>
    </source>
</evidence>
<keyword evidence="1" id="KW-0496">Mitochondrion</keyword>
<dbReference type="GeneID" id="4271395"/>
<name>Q09FA2_TETMA</name>
<proteinExistence type="predicted"/>